<keyword evidence="3" id="KW-1185">Reference proteome</keyword>
<accession>A0A8X6P634</accession>
<dbReference type="EMBL" id="BMAW01065392">
    <property type="protein sequence ID" value="GFT50230.1"/>
    <property type="molecule type" value="Genomic_DNA"/>
</dbReference>
<organism evidence="2 3">
    <name type="scientific">Nephila pilipes</name>
    <name type="common">Giant wood spider</name>
    <name type="synonym">Nephila maculata</name>
    <dbReference type="NCBI Taxonomy" id="299642"/>
    <lineage>
        <taxon>Eukaryota</taxon>
        <taxon>Metazoa</taxon>
        <taxon>Ecdysozoa</taxon>
        <taxon>Arthropoda</taxon>
        <taxon>Chelicerata</taxon>
        <taxon>Arachnida</taxon>
        <taxon>Araneae</taxon>
        <taxon>Araneomorphae</taxon>
        <taxon>Entelegynae</taxon>
        <taxon>Araneoidea</taxon>
        <taxon>Nephilidae</taxon>
        <taxon>Nephila</taxon>
    </lineage>
</organism>
<evidence type="ECO:0000313" key="3">
    <source>
        <dbReference type="Proteomes" id="UP000887013"/>
    </source>
</evidence>
<reference evidence="2" key="1">
    <citation type="submission" date="2020-08" db="EMBL/GenBank/DDBJ databases">
        <title>Multicomponent nature underlies the extraordinary mechanical properties of spider dragline silk.</title>
        <authorList>
            <person name="Kono N."/>
            <person name="Nakamura H."/>
            <person name="Mori M."/>
            <person name="Yoshida Y."/>
            <person name="Ohtoshi R."/>
            <person name="Malay A.D."/>
            <person name="Moran D.A.P."/>
            <person name="Tomita M."/>
            <person name="Numata K."/>
            <person name="Arakawa K."/>
        </authorList>
    </citation>
    <scope>NUCLEOTIDE SEQUENCE</scope>
</reference>
<dbReference type="Proteomes" id="UP000887013">
    <property type="component" value="Unassembled WGS sequence"/>
</dbReference>
<name>A0A8X6P634_NEPPI</name>
<proteinExistence type="predicted"/>
<evidence type="ECO:0000256" key="1">
    <source>
        <dbReference type="SAM" id="MobiDB-lite"/>
    </source>
</evidence>
<evidence type="ECO:0000313" key="2">
    <source>
        <dbReference type="EMBL" id="GFT50230.1"/>
    </source>
</evidence>
<gene>
    <name evidence="2" type="ORF">NPIL_485451</name>
</gene>
<dbReference type="AlphaFoldDB" id="A0A8X6P634"/>
<sequence length="99" mass="10613">MGPRGSLDLDKESKESFSEVKGTVLLMVFLQLTQPQTSGSWNKFSCHTARVGICLPPNDPNSRQGTGSGGIPPQDRVDNISAISGDSARIHWGPAESFL</sequence>
<protein>
    <submittedName>
        <fullName evidence="2">Uncharacterized protein</fullName>
    </submittedName>
</protein>
<comment type="caution">
    <text evidence="2">The sequence shown here is derived from an EMBL/GenBank/DDBJ whole genome shotgun (WGS) entry which is preliminary data.</text>
</comment>
<feature type="region of interest" description="Disordered" evidence="1">
    <location>
        <begin position="57"/>
        <end position="76"/>
    </location>
</feature>